<evidence type="ECO:0000256" key="1">
    <source>
        <dbReference type="ARBA" id="ARBA00007734"/>
    </source>
</evidence>
<accession>A0A2M6WPY0</accession>
<sequence>MRKYIIFAVIILFLPLSKLWSQNTKSQSSYDVSLAKIKEMISPPKKSLSQLEKLEILARPKSNPNLKEKVTVEKVDYLAALKKLLGIKDVPTKNKVSFNQKPETPKTKKPEKPKKKKVLTSSVGNIGNKLFSETEEKTGRIVIVSHPTNQLDSGGITLTKELDLSFNAHDYEEVRRWAENNGQVSLIPVVIARYGDIIRSLSAEFNVNYRVIVAIIVHESGGNPRVVSWAGASGLMQLMPGTAACYNVHGKAVFDPYTNLRAGVHYYSDMLRMFGNDKEALMAYGLGAGGARKKMNKGIRAAEYRPVQEVLYLIERVK</sequence>
<dbReference type="Pfam" id="PF01464">
    <property type="entry name" value="SLT"/>
    <property type="match status" value="1"/>
</dbReference>
<dbReference type="GO" id="GO:0000270">
    <property type="term" value="P:peptidoglycan metabolic process"/>
    <property type="evidence" value="ECO:0007669"/>
    <property type="project" value="InterPro"/>
</dbReference>
<dbReference type="Proteomes" id="UP000228900">
    <property type="component" value="Unassembled WGS sequence"/>
</dbReference>
<dbReference type="GO" id="GO:0008933">
    <property type="term" value="F:peptidoglycan lytic transglycosylase activity"/>
    <property type="evidence" value="ECO:0007669"/>
    <property type="project" value="InterPro"/>
</dbReference>
<comment type="similarity">
    <text evidence="1">Belongs to the transglycosylase Slt family.</text>
</comment>
<evidence type="ECO:0000313" key="4">
    <source>
        <dbReference type="EMBL" id="PIT94796.1"/>
    </source>
</evidence>
<dbReference type="SUPFAM" id="SSF53955">
    <property type="entry name" value="Lysozyme-like"/>
    <property type="match status" value="1"/>
</dbReference>
<dbReference type="PANTHER" id="PTHR37423:SF2">
    <property type="entry name" value="MEMBRANE-BOUND LYTIC MUREIN TRANSGLYCOSYLASE C"/>
    <property type="match status" value="1"/>
</dbReference>
<dbReference type="InterPro" id="IPR000189">
    <property type="entry name" value="Transglyc_AS"/>
</dbReference>
<evidence type="ECO:0000256" key="2">
    <source>
        <dbReference type="SAM" id="MobiDB-lite"/>
    </source>
</evidence>
<proteinExistence type="inferred from homology"/>
<gene>
    <name evidence="4" type="ORF">COT98_02160</name>
</gene>
<evidence type="ECO:0000313" key="5">
    <source>
        <dbReference type="Proteomes" id="UP000228900"/>
    </source>
</evidence>
<name>A0A2M6WPY0_9BACT</name>
<dbReference type="Gene3D" id="1.10.530.10">
    <property type="match status" value="1"/>
</dbReference>
<dbReference type="PANTHER" id="PTHR37423">
    <property type="entry name" value="SOLUBLE LYTIC MUREIN TRANSGLYCOSYLASE-RELATED"/>
    <property type="match status" value="1"/>
</dbReference>
<evidence type="ECO:0000259" key="3">
    <source>
        <dbReference type="Pfam" id="PF01464"/>
    </source>
</evidence>
<reference evidence="5" key="1">
    <citation type="submission" date="2017-09" db="EMBL/GenBank/DDBJ databases">
        <title>Depth-based differentiation of microbial function through sediment-hosted aquifers and enrichment of novel symbionts in the deep terrestrial subsurface.</title>
        <authorList>
            <person name="Probst A.J."/>
            <person name="Ladd B."/>
            <person name="Jarett J.K."/>
            <person name="Geller-Mcgrath D.E."/>
            <person name="Sieber C.M.K."/>
            <person name="Emerson J.B."/>
            <person name="Anantharaman K."/>
            <person name="Thomas B.C."/>
            <person name="Malmstrom R."/>
            <person name="Stieglmeier M."/>
            <person name="Klingl A."/>
            <person name="Woyke T."/>
            <person name="Ryan C.M."/>
            <person name="Banfield J.F."/>
        </authorList>
    </citation>
    <scope>NUCLEOTIDE SEQUENCE [LARGE SCALE GENOMIC DNA]</scope>
</reference>
<dbReference type="CDD" id="cd00254">
    <property type="entry name" value="LT-like"/>
    <property type="match status" value="1"/>
</dbReference>
<organism evidence="4 5">
    <name type="scientific">Candidatus Falkowbacteria bacterium CG10_big_fil_rev_8_21_14_0_10_39_9</name>
    <dbReference type="NCBI Taxonomy" id="1974566"/>
    <lineage>
        <taxon>Bacteria</taxon>
        <taxon>Candidatus Falkowiibacteriota</taxon>
    </lineage>
</organism>
<dbReference type="InterPro" id="IPR023346">
    <property type="entry name" value="Lysozyme-like_dom_sf"/>
</dbReference>
<dbReference type="PROSITE" id="PS00922">
    <property type="entry name" value="TRANSGLYCOSYLASE"/>
    <property type="match status" value="1"/>
</dbReference>
<feature type="region of interest" description="Disordered" evidence="2">
    <location>
        <begin position="95"/>
        <end position="119"/>
    </location>
</feature>
<dbReference type="AlphaFoldDB" id="A0A2M6WPY0"/>
<dbReference type="InterPro" id="IPR008258">
    <property type="entry name" value="Transglycosylase_SLT_dom_1"/>
</dbReference>
<dbReference type="GO" id="GO:0016020">
    <property type="term" value="C:membrane"/>
    <property type="evidence" value="ECO:0007669"/>
    <property type="project" value="InterPro"/>
</dbReference>
<dbReference type="EMBL" id="PFAQ01000036">
    <property type="protein sequence ID" value="PIT94796.1"/>
    <property type="molecule type" value="Genomic_DNA"/>
</dbReference>
<comment type="caution">
    <text evidence="4">The sequence shown here is derived from an EMBL/GenBank/DDBJ whole genome shotgun (WGS) entry which is preliminary data.</text>
</comment>
<feature type="domain" description="Transglycosylase SLT" evidence="3">
    <location>
        <begin position="198"/>
        <end position="296"/>
    </location>
</feature>
<protein>
    <recommendedName>
        <fullName evidence="3">Transglycosylase SLT domain-containing protein</fullName>
    </recommendedName>
</protein>